<proteinExistence type="predicted"/>
<dbReference type="KEGG" id="vih:AB0763_10275"/>
<dbReference type="AlphaFoldDB" id="A0AB39HD40"/>
<organism evidence="2">
    <name type="scientific">Vibrio sp. HB236076</name>
    <dbReference type="NCBI Taxonomy" id="3232307"/>
    <lineage>
        <taxon>Bacteria</taxon>
        <taxon>Pseudomonadati</taxon>
        <taxon>Pseudomonadota</taxon>
        <taxon>Gammaproteobacteria</taxon>
        <taxon>Vibrionales</taxon>
        <taxon>Vibrionaceae</taxon>
        <taxon>Vibrio</taxon>
    </lineage>
</organism>
<sequence length="414" mass="47427">MRSLTVQKRHRRPFVPSKRNRRLGVSDQSGFFSLIFISLVTLILSQYYAQVTREQWQMARLAHLYQERQKNQWRLQGDLSCVYQSLLDQVILKADTPLSGCDESAQVMWLEYPKRLKIRRDNEEIQHSLVIVPRQAHWAIATHSDLILDGQLSLEPLSELSPCLGVISQSKWRVSAQSGLFYRAPWSSEGRVECALEAPQLNSQDPLPPHQEQAKWQQDARFVNPQEVDQALNDFVAGLDITEAQQDFWRKAQWSHLGLVGDSREFQTCQSWLEEGLTTGKRYFAWRGDCALSGDVQSAQGMVFWLHNGTLVCDHCQMHAALVTTQDVDWQASMWAKQQVNQALSVSESDTIQPHFVALGTWFWRGNLLFTQQEASIYLTGQGSIQATRVENGEWGNVIFWRPYGLYRSATVGI</sequence>
<keyword evidence="1" id="KW-1133">Transmembrane helix</keyword>
<keyword evidence="1" id="KW-0472">Membrane</keyword>
<accession>A0AB39HD40</accession>
<keyword evidence="1" id="KW-0812">Transmembrane</keyword>
<evidence type="ECO:0000313" key="2">
    <source>
        <dbReference type="EMBL" id="XDK24580.1"/>
    </source>
</evidence>
<feature type="transmembrane region" description="Helical" evidence="1">
    <location>
        <begin position="29"/>
        <end position="49"/>
    </location>
</feature>
<protein>
    <submittedName>
        <fullName evidence="2">Uncharacterized protein</fullName>
    </submittedName>
</protein>
<dbReference type="RefSeq" id="WP_306100775.1">
    <property type="nucleotide sequence ID" value="NZ_CP162601.1"/>
</dbReference>
<dbReference type="EMBL" id="CP162601">
    <property type="protein sequence ID" value="XDK24580.1"/>
    <property type="molecule type" value="Genomic_DNA"/>
</dbReference>
<name>A0AB39HD40_9VIBR</name>
<gene>
    <name evidence="2" type="ORF">AB0763_10275</name>
</gene>
<evidence type="ECO:0000256" key="1">
    <source>
        <dbReference type="SAM" id="Phobius"/>
    </source>
</evidence>
<reference evidence="2" key="1">
    <citation type="submission" date="2024-07" db="EMBL/GenBank/DDBJ databases">
        <title>Genome Analysis of a Potential Novel Vibrio Species Secreting pH- and Thermo-stable Alginate Lyase and its Application in Producing Alginate Oligosaccharides.</title>
        <authorList>
            <person name="Huang H."/>
            <person name="Bao K."/>
        </authorList>
    </citation>
    <scope>NUCLEOTIDE SEQUENCE</scope>
    <source>
        <strain evidence="2">HB236076</strain>
    </source>
</reference>